<evidence type="ECO:0000313" key="8">
    <source>
        <dbReference type="Proteomes" id="UP000564677"/>
    </source>
</evidence>
<feature type="domain" description="RNA polymerase sigma factor 70 region 4 type 2" evidence="6">
    <location>
        <begin position="104"/>
        <end position="154"/>
    </location>
</feature>
<dbReference type="SUPFAM" id="SSF88659">
    <property type="entry name" value="Sigma3 and sigma4 domains of RNA polymerase sigma factors"/>
    <property type="match status" value="1"/>
</dbReference>
<dbReference type="Pfam" id="PF04542">
    <property type="entry name" value="Sigma70_r2"/>
    <property type="match status" value="1"/>
</dbReference>
<evidence type="ECO:0000256" key="1">
    <source>
        <dbReference type="ARBA" id="ARBA00010641"/>
    </source>
</evidence>
<dbReference type="SUPFAM" id="SSF88946">
    <property type="entry name" value="Sigma2 domain of RNA polymerase sigma factors"/>
    <property type="match status" value="1"/>
</dbReference>
<sequence length="164" mass="18707">MVDDLARRYRSTLLRYFQRRGVAPLDAEDAVQEVFVRLSQRKALADDVHQPESYIFATAANVATDLHRRATVRANDRHELFDDVLHAPLDLDPETICAGREALRAVVVALKELPERTRTIFILARLEQMKQAEIARRLGVSLNTVEKHLHRAVAYLGERAGRRS</sequence>
<dbReference type="InterPro" id="IPR036388">
    <property type="entry name" value="WH-like_DNA-bd_sf"/>
</dbReference>
<feature type="domain" description="RNA polymerase sigma-70 region 2" evidence="5">
    <location>
        <begin position="5"/>
        <end position="71"/>
    </location>
</feature>
<dbReference type="InterPro" id="IPR014284">
    <property type="entry name" value="RNA_pol_sigma-70_dom"/>
</dbReference>
<dbReference type="InterPro" id="IPR039425">
    <property type="entry name" value="RNA_pol_sigma-70-like"/>
</dbReference>
<reference evidence="7 8" key="1">
    <citation type="submission" date="2020-03" db="EMBL/GenBank/DDBJ databases">
        <title>Genomic Encyclopedia of Type Strains, Phase IV (KMG-IV): sequencing the most valuable type-strain genomes for metagenomic binning, comparative biology and taxonomic classification.</title>
        <authorList>
            <person name="Goeker M."/>
        </authorList>
    </citation>
    <scope>NUCLEOTIDE SEQUENCE [LARGE SCALE GENOMIC DNA]</scope>
    <source>
        <strain evidence="7 8">DSM 4733</strain>
    </source>
</reference>
<protein>
    <submittedName>
        <fullName evidence="7">RNA polymerase sigma-70 factor (ECF subfamily)</fullName>
    </submittedName>
</protein>
<accession>A0A7X5ZWA1</accession>
<evidence type="ECO:0000256" key="4">
    <source>
        <dbReference type="ARBA" id="ARBA00023163"/>
    </source>
</evidence>
<evidence type="ECO:0000256" key="3">
    <source>
        <dbReference type="ARBA" id="ARBA00023082"/>
    </source>
</evidence>
<dbReference type="Pfam" id="PF08281">
    <property type="entry name" value="Sigma70_r4_2"/>
    <property type="match status" value="1"/>
</dbReference>
<dbReference type="InterPro" id="IPR013325">
    <property type="entry name" value="RNA_pol_sigma_r2"/>
</dbReference>
<dbReference type="GO" id="GO:0003677">
    <property type="term" value="F:DNA binding"/>
    <property type="evidence" value="ECO:0007669"/>
    <property type="project" value="InterPro"/>
</dbReference>
<dbReference type="Gene3D" id="1.10.1740.10">
    <property type="match status" value="1"/>
</dbReference>
<dbReference type="NCBIfam" id="TIGR02937">
    <property type="entry name" value="sigma70-ECF"/>
    <property type="match status" value="1"/>
</dbReference>
<dbReference type="PANTHER" id="PTHR43133:SF63">
    <property type="entry name" value="RNA POLYMERASE SIGMA FACTOR FECI-RELATED"/>
    <property type="match status" value="1"/>
</dbReference>
<comment type="caution">
    <text evidence="7">The sequence shown here is derived from an EMBL/GenBank/DDBJ whole genome shotgun (WGS) entry which is preliminary data.</text>
</comment>
<dbReference type="PANTHER" id="PTHR43133">
    <property type="entry name" value="RNA POLYMERASE ECF-TYPE SIGMA FACTO"/>
    <property type="match status" value="1"/>
</dbReference>
<dbReference type="CDD" id="cd06171">
    <property type="entry name" value="Sigma70_r4"/>
    <property type="match status" value="1"/>
</dbReference>
<keyword evidence="3" id="KW-0731">Sigma factor</keyword>
<gene>
    <name evidence="7" type="ORF">FHR20_002959</name>
</gene>
<evidence type="ECO:0000259" key="5">
    <source>
        <dbReference type="Pfam" id="PF04542"/>
    </source>
</evidence>
<dbReference type="InterPro" id="IPR013324">
    <property type="entry name" value="RNA_pol_sigma_r3/r4-like"/>
</dbReference>
<keyword evidence="2" id="KW-0805">Transcription regulation</keyword>
<dbReference type="RefSeq" id="WP_167300293.1">
    <property type="nucleotide sequence ID" value="NZ_CP170557.1"/>
</dbReference>
<dbReference type="Gene3D" id="1.10.10.10">
    <property type="entry name" value="Winged helix-like DNA-binding domain superfamily/Winged helix DNA-binding domain"/>
    <property type="match status" value="1"/>
</dbReference>
<dbReference type="GO" id="GO:0016987">
    <property type="term" value="F:sigma factor activity"/>
    <property type="evidence" value="ECO:0007669"/>
    <property type="project" value="UniProtKB-KW"/>
</dbReference>
<name>A0A7X5ZWA1_9SPHN</name>
<proteinExistence type="inferred from homology"/>
<dbReference type="Proteomes" id="UP000564677">
    <property type="component" value="Unassembled WGS sequence"/>
</dbReference>
<dbReference type="GO" id="GO:0006352">
    <property type="term" value="P:DNA-templated transcription initiation"/>
    <property type="evidence" value="ECO:0007669"/>
    <property type="project" value="InterPro"/>
</dbReference>
<dbReference type="EMBL" id="JAASQV010000002">
    <property type="protein sequence ID" value="NIJ65997.1"/>
    <property type="molecule type" value="Genomic_DNA"/>
</dbReference>
<dbReference type="InterPro" id="IPR013249">
    <property type="entry name" value="RNA_pol_sigma70_r4_t2"/>
</dbReference>
<keyword evidence="4" id="KW-0804">Transcription</keyword>
<evidence type="ECO:0000313" key="7">
    <source>
        <dbReference type="EMBL" id="NIJ65997.1"/>
    </source>
</evidence>
<evidence type="ECO:0000256" key="2">
    <source>
        <dbReference type="ARBA" id="ARBA00023015"/>
    </source>
</evidence>
<organism evidence="7 8">
    <name type="scientific">Sphingomonas leidyi</name>
    <dbReference type="NCBI Taxonomy" id="68569"/>
    <lineage>
        <taxon>Bacteria</taxon>
        <taxon>Pseudomonadati</taxon>
        <taxon>Pseudomonadota</taxon>
        <taxon>Alphaproteobacteria</taxon>
        <taxon>Sphingomonadales</taxon>
        <taxon>Sphingomonadaceae</taxon>
        <taxon>Sphingomonas</taxon>
    </lineage>
</organism>
<keyword evidence="8" id="KW-1185">Reference proteome</keyword>
<comment type="similarity">
    <text evidence="1">Belongs to the sigma-70 factor family. ECF subfamily.</text>
</comment>
<dbReference type="AlphaFoldDB" id="A0A7X5ZWA1"/>
<dbReference type="InterPro" id="IPR007627">
    <property type="entry name" value="RNA_pol_sigma70_r2"/>
</dbReference>
<evidence type="ECO:0000259" key="6">
    <source>
        <dbReference type="Pfam" id="PF08281"/>
    </source>
</evidence>